<protein>
    <submittedName>
        <fullName evidence="2">Uncharacterized protein</fullName>
    </submittedName>
</protein>
<dbReference type="Proteomes" id="UP000442619">
    <property type="component" value="Unassembled WGS sequence"/>
</dbReference>
<organism evidence="2 3">
    <name type="scientific">Sharpea porci</name>
    <dbReference type="NCBI Taxonomy" id="2652286"/>
    <lineage>
        <taxon>Bacteria</taxon>
        <taxon>Bacillati</taxon>
        <taxon>Bacillota</taxon>
        <taxon>Erysipelotrichia</taxon>
        <taxon>Erysipelotrichales</taxon>
        <taxon>Coprobacillaceae</taxon>
        <taxon>Sharpea</taxon>
    </lineage>
</organism>
<evidence type="ECO:0000313" key="3">
    <source>
        <dbReference type="Proteomes" id="UP000442619"/>
    </source>
</evidence>
<evidence type="ECO:0000313" key="2">
    <source>
        <dbReference type="EMBL" id="MST88140.1"/>
    </source>
</evidence>
<feature type="signal peptide" evidence="1">
    <location>
        <begin position="1"/>
        <end position="34"/>
    </location>
</feature>
<feature type="chain" id="PRO_5038461000" evidence="1">
    <location>
        <begin position="35"/>
        <end position="243"/>
    </location>
</feature>
<name>A0A844FRQ2_9FIRM</name>
<gene>
    <name evidence="2" type="ORF">FYJ79_00760</name>
</gene>
<comment type="caution">
    <text evidence="2">The sequence shown here is derived from an EMBL/GenBank/DDBJ whole genome shotgun (WGS) entry which is preliminary data.</text>
</comment>
<keyword evidence="3" id="KW-1185">Reference proteome</keyword>
<dbReference type="EMBL" id="VUNM01000001">
    <property type="protein sequence ID" value="MST88140.1"/>
    <property type="molecule type" value="Genomic_DNA"/>
</dbReference>
<keyword evidence="1" id="KW-0732">Signal</keyword>
<dbReference type="RefSeq" id="WP_154514081.1">
    <property type="nucleotide sequence ID" value="NZ_VUNM01000001.1"/>
</dbReference>
<sequence length="243" mass="26879">MLKKKKNKLAIALICIFALTLSGTLALLSTTTNKAENTFSAIHNKVNVGIVEDKTYEELSDGSRSIKLNNNQASKSFRIKNIDKLNDQLKDDTNGKEYYPTGKTLVRARIVPMLVYNQEGNAHDDNTVAGLDMAKLTMKVTQEQDSHWYANEQNGETYYYYSKAINKDETTQPLNITATYTGGIPSGTHLEIQVLTEGVNYNTSPGKDQEGKDQDGYSFAEQAWGINYASDGTIGTKVDVNGQ</sequence>
<reference evidence="2 3" key="1">
    <citation type="submission" date="2019-08" db="EMBL/GenBank/DDBJ databases">
        <title>In-depth cultivation of the pig gut microbiome towards novel bacterial diversity and tailored functional studies.</title>
        <authorList>
            <person name="Wylensek D."/>
            <person name="Hitch T.C.A."/>
            <person name="Clavel T."/>
        </authorList>
    </citation>
    <scope>NUCLEOTIDE SEQUENCE [LARGE SCALE GENOMIC DNA]</scope>
    <source>
        <strain evidence="2 3">CA-Schmier-601-WT-3</strain>
    </source>
</reference>
<proteinExistence type="predicted"/>
<dbReference type="AlphaFoldDB" id="A0A844FRQ2"/>
<evidence type="ECO:0000256" key="1">
    <source>
        <dbReference type="SAM" id="SignalP"/>
    </source>
</evidence>
<accession>A0A844FRQ2</accession>